<dbReference type="InterPro" id="IPR046358">
    <property type="entry name" value="Flagellin_C"/>
</dbReference>
<evidence type="ECO:0000256" key="3">
    <source>
        <dbReference type="RuleBase" id="RU362073"/>
    </source>
</evidence>
<evidence type="ECO:0000313" key="7">
    <source>
        <dbReference type="Proteomes" id="UP000604730"/>
    </source>
</evidence>
<dbReference type="InterPro" id="IPR001492">
    <property type="entry name" value="Flagellin"/>
</dbReference>
<keyword evidence="3" id="KW-0964">Secreted</keyword>
<evidence type="ECO:0000259" key="5">
    <source>
        <dbReference type="Pfam" id="PF00700"/>
    </source>
</evidence>
<dbReference type="RefSeq" id="WP_208427976.1">
    <property type="nucleotide sequence ID" value="NZ_JAEPRJ010000001.1"/>
</dbReference>
<dbReference type="PANTHER" id="PTHR42792">
    <property type="entry name" value="FLAGELLIN"/>
    <property type="match status" value="1"/>
</dbReference>
<comment type="similarity">
    <text evidence="1 3">Belongs to the bacterial flagellin family.</text>
</comment>
<evidence type="ECO:0000259" key="4">
    <source>
        <dbReference type="Pfam" id="PF00669"/>
    </source>
</evidence>
<gene>
    <name evidence="6" type="ORF">JJN12_01185</name>
</gene>
<feature type="domain" description="Flagellin C-terminal" evidence="5">
    <location>
        <begin position="433"/>
        <end position="507"/>
    </location>
</feature>
<comment type="subcellular location">
    <subcellularLocation>
        <location evidence="3">Secreted</location>
    </subcellularLocation>
    <subcellularLocation>
        <location evidence="3">Bacterial flagellum</location>
    </subcellularLocation>
</comment>
<proteinExistence type="inferred from homology"/>
<dbReference type="EMBL" id="JAEPRJ010000001">
    <property type="protein sequence ID" value="MBK5896402.1"/>
    <property type="molecule type" value="Genomic_DNA"/>
</dbReference>
<accession>A0ABS1IX45</accession>
<sequence length="508" mass="57348">MMRVTNQIMTNNTLANINTNKLNLMGIEEQYQTGKKIQRPSDDPVVAVRALKLRNNLTEIRQYYKKNVPDAKSWLEVTESALTQVTDICKTLHGLATQGSQDSLTAENRASIMKTMAQYRQQIYQEGDANYAGRYVFTGYKTDTSLTYLENDKSKQYTITEEFDKTSIKNSLRTYGGFSLKDYEPGGTNDFTEHAENMAVNYIRLSYKNLDTASDDFPKLTVKDADGNEDTIDITSTNENGEVLTSKDSKAYEKPETGAKFIADTGELILSDEAYENLKSAKSFNVVYNKTEFQTGDVRPEHYFDCTATPFDADGNLTEDESKIINYKKEDQDIEYEVSFNQRLQINTQAKDALTQDLGRELDGILTSIEDVNLVESKIKEVDKVIGNTTDENDLASLKQLKEAMNTELTLKKKVMQERFSKSINSIRDYQDVVNKAIADLGSRDARLDLTEERLSGQTDDFTDLMSNNENADLAETIINFNAQNVIYNASLQAGAKVVQNSLLDFLR</sequence>
<feature type="domain" description="Flagellin N-terminal" evidence="4">
    <location>
        <begin position="5"/>
        <end position="142"/>
    </location>
</feature>
<dbReference type="Gene3D" id="1.20.1330.10">
    <property type="entry name" value="f41 fragment of flagellin, N-terminal domain"/>
    <property type="match status" value="2"/>
</dbReference>
<dbReference type="PANTHER" id="PTHR42792:SF1">
    <property type="entry name" value="FLAGELLAR HOOK-ASSOCIATED PROTEIN 3"/>
    <property type="match status" value="1"/>
</dbReference>
<dbReference type="InterPro" id="IPR001029">
    <property type="entry name" value="Flagellin_N"/>
</dbReference>
<evidence type="ECO:0000313" key="6">
    <source>
        <dbReference type="EMBL" id="MBK5896402.1"/>
    </source>
</evidence>
<evidence type="ECO:0000256" key="1">
    <source>
        <dbReference type="ARBA" id="ARBA00005709"/>
    </source>
</evidence>
<dbReference type="Pfam" id="PF00700">
    <property type="entry name" value="Flagellin_C"/>
    <property type="match status" value="1"/>
</dbReference>
<evidence type="ECO:0000256" key="2">
    <source>
        <dbReference type="ARBA" id="ARBA00023143"/>
    </source>
</evidence>
<dbReference type="Pfam" id="PF00669">
    <property type="entry name" value="Flagellin_N"/>
    <property type="match status" value="1"/>
</dbReference>
<name>A0ABS1IX45_9FIRM</name>
<keyword evidence="7" id="KW-1185">Reference proteome</keyword>
<protein>
    <recommendedName>
        <fullName evidence="3">Flagellin</fullName>
    </recommendedName>
</protein>
<comment type="function">
    <text evidence="3">Flagellin is the subunit protein which polymerizes to form the filaments of bacterial flagella.</text>
</comment>
<comment type="caution">
    <text evidence="6">The sequence shown here is derived from an EMBL/GenBank/DDBJ whole genome shotgun (WGS) entry which is preliminary data.</text>
</comment>
<reference evidence="6 7" key="1">
    <citation type="submission" date="2021-01" db="EMBL/GenBank/DDBJ databases">
        <title>Isolation and description of Catonella massiliensis sp. nov., a novel Catonella species, isolated from a stable periodontitis subject.</title>
        <authorList>
            <person name="Antezack A."/>
            <person name="Boxberger M."/>
            <person name="La Scola B."/>
            <person name="Monnet-Corti V."/>
        </authorList>
    </citation>
    <scope>NUCLEOTIDE SEQUENCE [LARGE SCALE GENOMIC DNA]</scope>
    <source>
        <strain evidence="6 7">Marseille-Q4567</strain>
    </source>
</reference>
<dbReference type="SUPFAM" id="SSF64518">
    <property type="entry name" value="Phase 1 flagellin"/>
    <property type="match status" value="1"/>
</dbReference>
<dbReference type="Proteomes" id="UP000604730">
    <property type="component" value="Unassembled WGS sequence"/>
</dbReference>
<keyword evidence="2 3" id="KW-0975">Bacterial flagellum</keyword>
<organism evidence="6 7">
    <name type="scientific">Catonella massiliensis</name>
    <dbReference type="NCBI Taxonomy" id="2799636"/>
    <lineage>
        <taxon>Bacteria</taxon>
        <taxon>Bacillati</taxon>
        <taxon>Bacillota</taxon>
        <taxon>Clostridia</taxon>
        <taxon>Lachnospirales</taxon>
        <taxon>Lachnospiraceae</taxon>
        <taxon>Catonella</taxon>
    </lineage>
</organism>